<dbReference type="OrthoDB" id="8912923at2"/>
<evidence type="ECO:0000259" key="2">
    <source>
        <dbReference type="Pfam" id="PF13681"/>
    </source>
</evidence>
<keyword evidence="1" id="KW-0812">Transmembrane</keyword>
<evidence type="ECO:0000313" key="3">
    <source>
        <dbReference type="EMBL" id="AGX87177.1"/>
    </source>
</evidence>
<protein>
    <recommendedName>
        <fullName evidence="2">PilX/PilW C-terminal domain-containing protein</fullName>
    </recommendedName>
</protein>
<reference evidence="3 4" key="1">
    <citation type="journal article" date="2013" name="Genome Biol.">
        <title>Genomic analysis reveals key aspects of prokaryotic symbiosis in the phototrophic consortium "Chlorochromatium aggregatum".</title>
        <authorList>
            <person name="Liu Z."/>
            <person name="Muller J."/>
            <person name="Li T."/>
            <person name="Alvey R.M."/>
            <person name="Vogl K."/>
            <person name="Frigaard N.U."/>
            <person name="Rockwell N.C."/>
            <person name="Boyd E.S."/>
            <person name="Tomsho L.P."/>
            <person name="Schuster S.C."/>
            <person name="Henke P."/>
            <person name="Rohde M."/>
            <person name="Overmann J."/>
            <person name="Bryant D.A."/>
        </authorList>
    </citation>
    <scope>NUCLEOTIDE SEQUENCE [LARGE SCALE GENOMIC DNA]</scope>
    <source>
        <strain evidence="3">CR</strain>
    </source>
</reference>
<evidence type="ECO:0000313" key="4">
    <source>
        <dbReference type="Proteomes" id="UP000017184"/>
    </source>
</evidence>
<feature type="transmembrane region" description="Helical" evidence="1">
    <location>
        <begin position="12"/>
        <end position="34"/>
    </location>
</feature>
<evidence type="ECO:0000256" key="1">
    <source>
        <dbReference type="SAM" id="Phobius"/>
    </source>
</evidence>
<sequence length="215" mass="22177">MLGTYPAKPLQRGVVLIAALIVLMVVSMLATFSIRNSASTESASGAVRTNNLAAQAAEIGLRFCEDVVTMAYGQTPTLPPSLTTTPTVFVNPSSPMWQSLTFWDAHDALTKGVFAVPGTIVNQSALGSTYQRAPECIIEAVPVQLSTGQAANNSTSFLITARGFGPEVVGVATGANRRPQGSEVWLQSTFELGVSITGGGGGGGGNDGDGGDMIR</sequence>
<accession>U5N715</accession>
<dbReference type="KEGG" id="cbx:Cenrod_1083"/>
<dbReference type="EMBL" id="CP004885">
    <property type="protein sequence ID" value="AGX87177.1"/>
    <property type="molecule type" value="Genomic_DNA"/>
</dbReference>
<name>U5N715_9BURK</name>
<dbReference type="Proteomes" id="UP000017184">
    <property type="component" value="Chromosome"/>
</dbReference>
<dbReference type="eggNOG" id="COG4726">
    <property type="taxonomic scope" value="Bacteria"/>
</dbReference>
<gene>
    <name evidence="3" type="ORF">Cenrod_1083</name>
</gene>
<organism evidence="3 4">
    <name type="scientific">Candidatus Symbiobacter mobilis CR</name>
    <dbReference type="NCBI Taxonomy" id="946483"/>
    <lineage>
        <taxon>Bacteria</taxon>
        <taxon>Pseudomonadati</taxon>
        <taxon>Pseudomonadota</taxon>
        <taxon>Betaproteobacteria</taxon>
        <taxon>Burkholderiales</taxon>
        <taxon>Comamonadaceae</taxon>
    </lineage>
</organism>
<feature type="domain" description="PilX/PilW C-terminal" evidence="2">
    <location>
        <begin position="89"/>
        <end position="190"/>
    </location>
</feature>
<proteinExistence type="predicted"/>
<dbReference type="RefSeq" id="WP_022771995.1">
    <property type="nucleotide sequence ID" value="NC_022576.1"/>
</dbReference>
<keyword evidence="4" id="KW-1185">Reference proteome</keyword>
<keyword evidence="1" id="KW-1133">Transmembrane helix</keyword>
<dbReference type="STRING" id="946483.Cenrod_1083"/>
<dbReference type="AlphaFoldDB" id="U5N715"/>
<dbReference type="InterPro" id="IPR025205">
    <property type="entry name" value="PilX/PilW_C"/>
</dbReference>
<keyword evidence="1" id="KW-0472">Membrane</keyword>
<dbReference type="Pfam" id="PF13681">
    <property type="entry name" value="PilX"/>
    <property type="match status" value="1"/>
</dbReference>
<dbReference type="HOGENOM" id="CLU_1281256_0_0_4"/>